<evidence type="ECO:0000313" key="2">
    <source>
        <dbReference type="Proteomes" id="UP000006620"/>
    </source>
</evidence>
<dbReference type="Pfam" id="PF14907">
    <property type="entry name" value="NTP_transf_5"/>
    <property type="match status" value="1"/>
</dbReference>
<organism evidence="1 2">
    <name type="scientific">Paenibacillus mucilaginosus (strain KNP414)</name>
    <dbReference type="NCBI Taxonomy" id="1036673"/>
    <lineage>
        <taxon>Bacteria</taxon>
        <taxon>Bacillati</taxon>
        <taxon>Bacillota</taxon>
        <taxon>Bacilli</taxon>
        <taxon>Bacillales</taxon>
        <taxon>Paenibacillaceae</taxon>
        <taxon>Paenibacillus</taxon>
    </lineage>
</organism>
<dbReference type="PATRIC" id="fig|1036673.3.peg.7266"/>
<dbReference type="AlphaFoldDB" id="F8FGX8"/>
<proteinExistence type="predicted"/>
<reference evidence="1 2" key="2">
    <citation type="journal article" date="2013" name="Genome Announc.">
        <title>Genome Sequence of Growth-Improving Paenibacillus mucilaginosus Strain KNP414.</title>
        <authorList>
            <person name="Lu J.J."/>
            <person name="Wang J.F."/>
            <person name="Hu X.F."/>
        </authorList>
    </citation>
    <scope>NUCLEOTIDE SEQUENCE [LARGE SCALE GENOMIC DNA]</scope>
    <source>
        <strain evidence="1 2">KNP414</strain>
    </source>
</reference>
<dbReference type="HOGENOM" id="CLU_064465_0_0_9"/>
<accession>F8FGX8</accession>
<evidence type="ECO:0008006" key="3">
    <source>
        <dbReference type="Google" id="ProtNLM"/>
    </source>
</evidence>
<sequence>MITEFLRSLYTDGLHWPAEEAAQQALLEDAAFFSLSAYIYHELKRSGKWSLLPASSQAALKDKADRVLYHSLLIRRELNGLLARFEEAGIRVIALKGVRLAERFFGHAAARQTSDIDLLVPPGDMDRAVALANAAGFLEKDELEIHHISYYKSLGGRKLGVELHHSIGFETTAEIDISRLWDRSEPAEGCTFVRELPLQETFYTLCLHGLKDKLTYKHIIDMAHLLVYHGESLRWEELWHTASREGTRARLMTALSIVYRLYPDLARKYPLPGRAPAVFWSDRLVRDYMLKRQNAGYYAYLLLFPLLYMDTNRQRAAHLRHVFFPPRSATPVQHAAYQGTGRFQGMLHLYKYRVSSLLKRRSP</sequence>
<reference evidence="2" key="1">
    <citation type="submission" date="2011-06" db="EMBL/GenBank/DDBJ databases">
        <title>Complete genome sequence of Paenibacillus mucilaginosus KNP414.</title>
        <authorList>
            <person name="Wang J."/>
            <person name="Hu S."/>
            <person name="Hu X."/>
            <person name="Zhang B."/>
            <person name="Dong D."/>
            <person name="Zhang S."/>
            <person name="Zhao K."/>
            <person name="Wu D."/>
        </authorList>
    </citation>
    <scope>NUCLEOTIDE SEQUENCE [LARGE SCALE GENOMIC DNA]</scope>
    <source>
        <strain evidence="2">KNP414</strain>
    </source>
</reference>
<dbReference type="Proteomes" id="UP000006620">
    <property type="component" value="Chromosome"/>
</dbReference>
<dbReference type="InterPro" id="IPR039498">
    <property type="entry name" value="NTP_transf_5"/>
</dbReference>
<dbReference type="EMBL" id="CP002869">
    <property type="protein sequence ID" value="AEI46279.1"/>
    <property type="molecule type" value="Genomic_DNA"/>
</dbReference>
<name>F8FGX8_PAEMK</name>
<dbReference type="RefSeq" id="WP_013921426.1">
    <property type="nucleotide sequence ID" value="NC_015690.1"/>
</dbReference>
<protein>
    <recommendedName>
        <fullName evidence="3">Nucleotidyltransferase family protein</fullName>
    </recommendedName>
</protein>
<dbReference type="KEGG" id="pms:KNP414_07793"/>
<evidence type="ECO:0000313" key="1">
    <source>
        <dbReference type="EMBL" id="AEI46279.1"/>
    </source>
</evidence>
<gene>
    <name evidence="1" type="ordered locus">KNP414_07793</name>
</gene>